<proteinExistence type="inferred from homology"/>
<protein>
    <submittedName>
        <fullName evidence="6">Sugar kinase</fullName>
    </submittedName>
</protein>
<evidence type="ECO:0000256" key="2">
    <source>
        <dbReference type="ARBA" id="ARBA00022679"/>
    </source>
</evidence>
<dbReference type="CDD" id="cd07808">
    <property type="entry name" value="ASKHA_NBD_FGGY_EcXK-like"/>
    <property type="match status" value="1"/>
</dbReference>
<reference evidence="6 7" key="1">
    <citation type="journal article" date="2013" name="Genome Announc.">
        <title>Draft Genome Sequence of the Lignocellulose Decomposer Thermobifida fusca Strain TM51.</title>
        <authorList>
            <person name="Toth A."/>
            <person name="Barna T."/>
            <person name="Nagy I."/>
            <person name="Horvath B."/>
            <person name="Nagy I."/>
            <person name="Tancsics A."/>
            <person name="Kriszt B."/>
            <person name="Baka E."/>
            <person name="Fekete C."/>
            <person name="Kukolya J."/>
        </authorList>
    </citation>
    <scope>NUCLEOTIDE SEQUENCE [LARGE SCALE GENOMIC DNA]</scope>
    <source>
        <strain evidence="6 7">TM51</strain>
    </source>
</reference>
<evidence type="ECO:0000259" key="4">
    <source>
        <dbReference type="Pfam" id="PF00370"/>
    </source>
</evidence>
<dbReference type="InterPro" id="IPR050406">
    <property type="entry name" value="FGGY_Carb_Kinase"/>
</dbReference>
<evidence type="ECO:0000259" key="5">
    <source>
        <dbReference type="Pfam" id="PF02782"/>
    </source>
</evidence>
<sequence>MARDAWLGVDLGTSGVKVVVVDSESAVVGEGEASYPVRSPRPGWAESDPGDWWEATVAAVRQALAAAGQPRIRAVGVDGQMHGLVLAREDATPLRSALLWADRRAAAELAAWRGLADTEREALANPLVPGMTGPLLAWIARHEPRLLAEARWALLPKDWLRLRLTGKAATDPSDASATLLWDVPADTWSLPALRAAQLPADLLPPLAASDDVAGVLTGDAAAELGMDPGTPVAVGAGDTPAALLATAAGEEQAQLTVGSGAQIVAATTDPSPVPGVHVYRTAERAGWYRMAAVQNVGVVVEWVRTLLGATWEEVYAAAGEEPDRGGVVFLPHLTGERTPVLGMTGVLAGLRLDTDRTAVLRAAVEGVAFTIRHAAMMLPGGLPPVVRLAGGGSRDPRFRALLANVLGVELRPVRLRSASAVGAAHLAARAVGAGVARPELHYEPVVSPTHHKEIYDVKFEVYLHHLRRNNHPTPENKH</sequence>
<keyword evidence="7" id="KW-1185">Reference proteome</keyword>
<dbReference type="InterPro" id="IPR018485">
    <property type="entry name" value="FGGY_C"/>
</dbReference>
<dbReference type="PIRSF" id="PIRSF000538">
    <property type="entry name" value="GlpK"/>
    <property type="match status" value="1"/>
</dbReference>
<dbReference type="GO" id="GO:0005975">
    <property type="term" value="P:carbohydrate metabolic process"/>
    <property type="evidence" value="ECO:0007669"/>
    <property type="project" value="InterPro"/>
</dbReference>
<comment type="similarity">
    <text evidence="1">Belongs to the FGGY kinase family.</text>
</comment>
<dbReference type="InterPro" id="IPR000577">
    <property type="entry name" value="Carb_kinase_FGGY"/>
</dbReference>
<gene>
    <name evidence="6" type="ORF">TM51_08176</name>
</gene>
<dbReference type="Pfam" id="PF00370">
    <property type="entry name" value="FGGY_N"/>
    <property type="match status" value="1"/>
</dbReference>
<dbReference type="Proteomes" id="UP000014184">
    <property type="component" value="Unassembled WGS sequence"/>
</dbReference>
<comment type="caution">
    <text evidence="6">The sequence shown here is derived from an EMBL/GenBank/DDBJ whole genome shotgun (WGS) entry which is preliminary data.</text>
</comment>
<keyword evidence="2" id="KW-0808">Transferase</keyword>
<evidence type="ECO:0000256" key="3">
    <source>
        <dbReference type="ARBA" id="ARBA00022777"/>
    </source>
</evidence>
<organism evidence="6 7">
    <name type="scientific">Thermobifida fusca TM51</name>
    <dbReference type="NCBI Taxonomy" id="1169414"/>
    <lineage>
        <taxon>Bacteria</taxon>
        <taxon>Bacillati</taxon>
        <taxon>Actinomycetota</taxon>
        <taxon>Actinomycetes</taxon>
        <taxon>Streptosporangiales</taxon>
        <taxon>Nocardiopsidaceae</taxon>
        <taxon>Thermobifida</taxon>
    </lineage>
</organism>
<dbReference type="PANTHER" id="PTHR43095">
    <property type="entry name" value="SUGAR KINASE"/>
    <property type="match status" value="1"/>
</dbReference>
<dbReference type="Gene3D" id="3.30.420.40">
    <property type="match status" value="2"/>
</dbReference>
<dbReference type="InterPro" id="IPR043129">
    <property type="entry name" value="ATPase_NBD"/>
</dbReference>
<dbReference type="InterPro" id="IPR018484">
    <property type="entry name" value="FGGY_N"/>
</dbReference>
<name>A0A9P2WQT2_THEFU</name>
<accession>A0A9P2WQT2</accession>
<dbReference type="GO" id="GO:0016301">
    <property type="term" value="F:kinase activity"/>
    <property type="evidence" value="ECO:0007669"/>
    <property type="project" value="UniProtKB-KW"/>
</dbReference>
<dbReference type="AlphaFoldDB" id="A0A9P2WQT2"/>
<evidence type="ECO:0000256" key="1">
    <source>
        <dbReference type="ARBA" id="ARBA00009156"/>
    </source>
</evidence>
<evidence type="ECO:0000313" key="7">
    <source>
        <dbReference type="Proteomes" id="UP000014184"/>
    </source>
</evidence>
<evidence type="ECO:0000313" key="6">
    <source>
        <dbReference type="EMBL" id="EOR71329.1"/>
    </source>
</evidence>
<feature type="domain" description="Carbohydrate kinase FGGY C-terminal" evidence="5">
    <location>
        <begin position="256"/>
        <end position="430"/>
    </location>
</feature>
<dbReference type="EMBL" id="AOSG01000040">
    <property type="protein sequence ID" value="EOR71329.1"/>
    <property type="molecule type" value="Genomic_DNA"/>
</dbReference>
<dbReference type="Pfam" id="PF02782">
    <property type="entry name" value="FGGY_C"/>
    <property type="match status" value="1"/>
</dbReference>
<dbReference type="PANTHER" id="PTHR43095:SF6">
    <property type="entry name" value="XYLULOSE KINASE"/>
    <property type="match status" value="1"/>
</dbReference>
<feature type="domain" description="Carbohydrate kinase FGGY N-terminal" evidence="4">
    <location>
        <begin position="6"/>
        <end position="244"/>
    </location>
</feature>
<dbReference type="RefSeq" id="WP_016188712.1">
    <property type="nucleotide sequence ID" value="NZ_AOSG01000040.1"/>
</dbReference>
<dbReference type="SUPFAM" id="SSF53067">
    <property type="entry name" value="Actin-like ATPase domain"/>
    <property type="match status" value="2"/>
</dbReference>
<keyword evidence="3 6" id="KW-0418">Kinase</keyword>